<feature type="region of interest" description="Disordered" evidence="1">
    <location>
        <begin position="291"/>
        <end position="340"/>
    </location>
</feature>
<organism evidence="2 3">
    <name type="scientific">Bifidobacterium ruminantium</name>
    <dbReference type="NCBI Taxonomy" id="78346"/>
    <lineage>
        <taxon>Bacteria</taxon>
        <taxon>Bacillati</taxon>
        <taxon>Actinomycetota</taxon>
        <taxon>Actinomycetes</taxon>
        <taxon>Bifidobacteriales</taxon>
        <taxon>Bifidobacteriaceae</taxon>
        <taxon>Bifidobacterium</taxon>
    </lineage>
</organism>
<accession>A0A087CVX5</accession>
<dbReference type="eggNOG" id="ENOG5032K3E">
    <property type="taxonomic scope" value="Bacteria"/>
</dbReference>
<feature type="compositionally biased region" description="Basic and acidic residues" evidence="1">
    <location>
        <begin position="291"/>
        <end position="320"/>
    </location>
</feature>
<proteinExistence type="predicted"/>
<dbReference type="Proteomes" id="UP000029078">
    <property type="component" value="Unassembled WGS sequence"/>
</dbReference>
<keyword evidence="3" id="KW-1185">Reference proteome</keyword>
<reference evidence="2 3" key="1">
    <citation type="submission" date="2014-03" db="EMBL/GenBank/DDBJ databases">
        <title>Genomics of Bifidobacteria.</title>
        <authorList>
            <person name="Ventura M."/>
            <person name="Milani C."/>
            <person name="Lugli G.A."/>
        </authorList>
    </citation>
    <scope>NUCLEOTIDE SEQUENCE [LARGE SCALE GENOMIC DNA]</scope>
    <source>
        <strain evidence="2 3">LMG 21811</strain>
    </source>
</reference>
<name>A0A087CVX5_BIFRU</name>
<evidence type="ECO:0000313" key="3">
    <source>
        <dbReference type="Proteomes" id="UP000029078"/>
    </source>
</evidence>
<protein>
    <submittedName>
        <fullName evidence="2">Uncharacterized protein</fullName>
    </submittedName>
</protein>
<sequence>MPFVIDQETVTSMLNSQVVATAIDLGIDLVKMWPLQTAQELENDARYAEDLQVRFSCMMAQTLLKRSEQIEQSVAEAAYEGMDVIPGCDRDVMHALMNANQAYDVLSTYRGVNGADLFLEAARTLGIDVEDRIERGIRGVMASVARTMRDTSGFEIDDDVVEEVGLCKSVTVDRDVLARRYLASVTVGDALLNLMCYDVEDQQEQAIRALPVLLYINGLREQLAVPHTFVTAEQLGYLIDLRDSARRFGDCKPVFANSFCPQTFVATVRYLAMFAGQEWAEHASYLRWDPKKAEQEAKDEDERRSKEALAKKFNLTKDDSSDSADSDSGTADGADSEPRE</sequence>
<evidence type="ECO:0000313" key="2">
    <source>
        <dbReference type="EMBL" id="KFI87425.1"/>
    </source>
</evidence>
<gene>
    <name evidence="2" type="ORF">BRUM_0561</name>
</gene>
<dbReference type="AlphaFoldDB" id="A0A087CVX5"/>
<comment type="caution">
    <text evidence="2">The sequence shown here is derived from an EMBL/GenBank/DDBJ whole genome shotgun (WGS) entry which is preliminary data.</text>
</comment>
<dbReference type="EMBL" id="JGZL01000012">
    <property type="protein sequence ID" value="KFI87425.1"/>
    <property type="molecule type" value="Genomic_DNA"/>
</dbReference>
<dbReference type="RefSeq" id="WP_026646562.1">
    <property type="nucleotide sequence ID" value="NZ_CASFAE010000003.1"/>
</dbReference>
<evidence type="ECO:0000256" key="1">
    <source>
        <dbReference type="SAM" id="MobiDB-lite"/>
    </source>
</evidence>